<protein>
    <submittedName>
        <fullName evidence="1">Uncharacterized protein</fullName>
    </submittedName>
</protein>
<reference evidence="1 2" key="1">
    <citation type="journal article" date="2020" name="Cell">
        <title>Large-Scale Comparative Analyses of Tick Genomes Elucidate Their Genetic Diversity and Vector Capacities.</title>
        <authorList>
            <consortium name="Tick Genome and Microbiome Consortium (TIGMIC)"/>
            <person name="Jia N."/>
            <person name="Wang J."/>
            <person name="Shi W."/>
            <person name="Du L."/>
            <person name="Sun Y."/>
            <person name="Zhan W."/>
            <person name="Jiang J.F."/>
            <person name="Wang Q."/>
            <person name="Zhang B."/>
            <person name="Ji P."/>
            <person name="Bell-Sakyi L."/>
            <person name="Cui X.M."/>
            <person name="Yuan T.T."/>
            <person name="Jiang B.G."/>
            <person name="Yang W.F."/>
            <person name="Lam T.T."/>
            <person name="Chang Q.C."/>
            <person name="Ding S.J."/>
            <person name="Wang X.J."/>
            <person name="Zhu J.G."/>
            <person name="Ruan X.D."/>
            <person name="Zhao L."/>
            <person name="Wei J.T."/>
            <person name="Ye R.Z."/>
            <person name="Que T.C."/>
            <person name="Du C.H."/>
            <person name="Zhou Y.H."/>
            <person name="Cheng J.X."/>
            <person name="Dai P.F."/>
            <person name="Guo W.B."/>
            <person name="Han X.H."/>
            <person name="Huang E.J."/>
            <person name="Li L.F."/>
            <person name="Wei W."/>
            <person name="Gao Y.C."/>
            <person name="Liu J.Z."/>
            <person name="Shao H.Z."/>
            <person name="Wang X."/>
            <person name="Wang C.C."/>
            <person name="Yang T.C."/>
            <person name="Huo Q.B."/>
            <person name="Li W."/>
            <person name="Chen H.Y."/>
            <person name="Chen S.E."/>
            <person name="Zhou L.G."/>
            <person name="Ni X.B."/>
            <person name="Tian J.H."/>
            <person name="Sheng Y."/>
            <person name="Liu T."/>
            <person name="Pan Y.S."/>
            <person name="Xia L.Y."/>
            <person name="Li J."/>
            <person name="Zhao F."/>
            <person name="Cao W.C."/>
        </authorList>
    </citation>
    <scope>NUCLEOTIDE SEQUENCE [LARGE SCALE GENOMIC DNA]</scope>
    <source>
        <strain evidence="1">Iper-2018</strain>
    </source>
</reference>
<dbReference type="EMBL" id="JABSTQ010011469">
    <property type="protein sequence ID" value="KAG0410988.1"/>
    <property type="molecule type" value="Genomic_DNA"/>
</dbReference>
<sequence length="395" mass="44217">MNPSSRMASRGLVDFGGIVDYHSRIFDGSEGVSSDVFTATASSERNFDYDDDELDHEESLLWETSDTNSMGPTRPPSNKPPVEGVLNVDPHLHRQISEIVRSVMAEYTQKNPMPGGIWVSTKPLIPEPHGGLYQNPCAPARLQIPMVPWKMDNNHVKESSLPPQSFYSKQQQQQWRTLPMFPLPALQLPVKNNYAHPPPGVKTSFSVSSSHPVPVPKQEIHSPPFARDWRSQSSQQAAEPMEQRVNGPATVPPPIRPPKLAPLRFRQSQQRLQEASNLRSAAASPLKVPASVSKPAAPPSDTYYPSQAARPRKLVKQVFFTNRKPATAATSKKGQWYKMPVEEEERGANAAGEDRKAYKKQEGRAAARARKQEQLKKAEEKEASQFHYIHIEDRK</sequence>
<comment type="caution">
    <text evidence="1">The sequence shown here is derived from an EMBL/GenBank/DDBJ whole genome shotgun (WGS) entry which is preliminary data.</text>
</comment>
<organism evidence="1 2">
    <name type="scientific">Ixodes persulcatus</name>
    <name type="common">Taiga tick</name>
    <dbReference type="NCBI Taxonomy" id="34615"/>
    <lineage>
        <taxon>Eukaryota</taxon>
        <taxon>Metazoa</taxon>
        <taxon>Ecdysozoa</taxon>
        <taxon>Arthropoda</taxon>
        <taxon>Chelicerata</taxon>
        <taxon>Arachnida</taxon>
        <taxon>Acari</taxon>
        <taxon>Parasitiformes</taxon>
        <taxon>Ixodida</taxon>
        <taxon>Ixodoidea</taxon>
        <taxon>Ixodidae</taxon>
        <taxon>Ixodinae</taxon>
        <taxon>Ixodes</taxon>
    </lineage>
</organism>
<proteinExistence type="predicted"/>
<gene>
    <name evidence="1" type="ORF">HPB47_011897</name>
</gene>
<keyword evidence="2" id="KW-1185">Reference proteome</keyword>
<name>A0AC60NV76_IXOPE</name>
<accession>A0AC60NV76</accession>
<evidence type="ECO:0000313" key="2">
    <source>
        <dbReference type="Proteomes" id="UP000805193"/>
    </source>
</evidence>
<dbReference type="Proteomes" id="UP000805193">
    <property type="component" value="Unassembled WGS sequence"/>
</dbReference>
<evidence type="ECO:0000313" key="1">
    <source>
        <dbReference type="EMBL" id="KAG0410988.1"/>
    </source>
</evidence>